<feature type="transmembrane region" description="Helical" evidence="1">
    <location>
        <begin position="107"/>
        <end position="136"/>
    </location>
</feature>
<dbReference type="InterPro" id="IPR018817">
    <property type="entry name" value="7TM_GPCR_serpentine_rcpt_Srz"/>
</dbReference>
<dbReference type="PANTHER" id="PTHR31720">
    <property type="entry name" value="SERPENTINE RECEPTOR, CLASS Z-RELATED"/>
    <property type="match status" value="1"/>
</dbReference>
<proteinExistence type="predicted"/>
<gene>
    <name evidence="2" type="ORF">CAEBREN_04736</name>
</gene>
<dbReference type="OrthoDB" id="5876505at2759"/>
<feature type="transmembrane region" description="Helical" evidence="1">
    <location>
        <begin position="272"/>
        <end position="297"/>
    </location>
</feature>
<organism evidence="3">
    <name type="scientific">Caenorhabditis brenneri</name>
    <name type="common">Nematode worm</name>
    <dbReference type="NCBI Taxonomy" id="135651"/>
    <lineage>
        <taxon>Eukaryota</taxon>
        <taxon>Metazoa</taxon>
        <taxon>Ecdysozoa</taxon>
        <taxon>Nematoda</taxon>
        <taxon>Chromadorea</taxon>
        <taxon>Rhabditida</taxon>
        <taxon>Rhabditina</taxon>
        <taxon>Rhabditomorpha</taxon>
        <taxon>Rhabditoidea</taxon>
        <taxon>Rhabditidae</taxon>
        <taxon>Peloderinae</taxon>
        <taxon>Caenorhabditis</taxon>
    </lineage>
</organism>
<feature type="transmembrane region" description="Helical" evidence="1">
    <location>
        <begin position="200"/>
        <end position="223"/>
    </location>
</feature>
<dbReference type="OMA" id="MFASICL"/>
<dbReference type="HOGENOM" id="CLU_056063_2_1_1"/>
<keyword evidence="1" id="KW-0812">Transmembrane</keyword>
<accession>G0PE91</accession>
<name>G0PE91_CAEBE</name>
<evidence type="ECO:0000313" key="2">
    <source>
        <dbReference type="EMBL" id="EGT52836.1"/>
    </source>
</evidence>
<dbReference type="EMBL" id="GL380310">
    <property type="protein sequence ID" value="EGT52836.1"/>
    <property type="molecule type" value="Genomic_DNA"/>
</dbReference>
<feature type="transmembrane region" description="Helical" evidence="1">
    <location>
        <begin position="164"/>
        <end position="188"/>
    </location>
</feature>
<evidence type="ECO:0000313" key="3">
    <source>
        <dbReference type="Proteomes" id="UP000008068"/>
    </source>
</evidence>
<evidence type="ECO:0008006" key="4">
    <source>
        <dbReference type="Google" id="ProtNLM"/>
    </source>
</evidence>
<reference evidence="3" key="1">
    <citation type="submission" date="2011-07" db="EMBL/GenBank/DDBJ databases">
        <authorList>
            <consortium name="Caenorhabditis brenneri Sequencing and Analysis Consortium"/>
            <person name="Wilson R.K."/>
        </authorList>
    </citation>
    <scope>NUCLEOTIDE SEQUENCE [LARGE SCALE GENOMIC DNA]</scope>
    <source>
        <strain evidence="3">PB2801</strain>
    </source>
</reference>
<protein>
    <recommendedName>
        <fullName evidence="4">Serpentine Receptor, class Z</fullName>
    </recommendedName>
</protein>
<feature type="transmembrane region" description="Helical" evidence="1">
    <location>
        <begin position="23"/>
        <end position="47"/>
    </location>
</feature>
<dbReference type="Proteomes" id="UP000008068">
    <property type="component" value="Unassembled WGS sequence"/>
</dbReference>
<keyword evidence="1" id="KW-1133">Transmembrane helix</keyword>
<evidence type="ECO:0000256" key="1">
    <source>
        <dbReference type="SAM" id="Phobius"/>
    </source>
</evidence>
<dbReference type="AlphaFoldDB" id="G0PE91"/>
<feature type="transmembrane region" description="Helical" evidence="1">
    <location>
        <begin position="74"/>
        <end position="95"/>
    </location>
</feature>
<keyword evidence="1" id="KW-0472">Membrane</keyword>
<keyword evidence="3" id="KW-1185">Reference proteome</keyword>
<sequence>MKIQELLTSNNSTLSERIEDGTLYLSILIFIFMILFQLAIFPFYVYVNKVNRQRDSVTIIYPILKHFYEMVKRVYLLLFLLICSTCFMIYCFMKSGKNAVFYSYMSLIPFFIIPVCYVCLQAIVQVFQFLIFLLALKKSCLYFFPATEGCIASFQRVLLQKIQFFYIFFLLKEITQCLSFFICIVPSISCYEGMKFRVEFIRLLSFFSLNILLFASALLYIPILVSIAKFSHLPSAKLSTPEKFIWWQILTTLLLKLIGLPCFIIVCNTSMFASICLVTTIDVITTPLIIQLSYLGCNRRNIDVILRSCKFTQFVKVLVKDGTQENQVEPTQTDSFT</sequence>
<feature type="transmembrane region" description="Helical" evidence="1">
    <location>
        <begin position="244"/>
        <end position="266"/>
    </location>
</feature>
<dbReference type="Pfam" id="PF10325">
    <property type="entry name" value="7TM_GPCR_Srz"/>
    <property type="match status" value="1"/>
</dbReference>
<dbReference type="InParanoid" id="G0PE91"/>